<dbReference type="EMBL" id="JABXXP010000116">
    <property type="protein sequence ID" value="NVN11096.1"/>
    <property type="molecule type" value="Genomic_DNA"/>
</dbReference>
<evidence type="ECO:0000313" key="2">
    <source>
        <dbReference type="Proteomes" id="UP000534870"/>
    </source>
</evidence>
<reference evidence="1 2" key="1">
    <citation type="submission" date="2020-06" db="EMBL/GenBank/DDBJ databases">
        <title>Description of novel acetic acid bacteria.</title>
        <authorList>
            <person name="Sombolestani A."/>
        </authorList>
    </citation>
    <scope>NUCLEOTIDE SEQUENCE [LARGE SCALE GENOMIC DNA]</scope>
    <source>
        <strain evidence="1 2">LMG 31431</strain>
    </source>
</reference>
<accession>A0A7Y7M6T4</accession>
<proteinExistence type="predicted"/>
<name>A0A7Y7M6T4_9PROT</name>
<dbReference type="Proteomes" id="UP000534870">
    <property type="component" value="Unassembled WGS sequence"/>
</dbReference>
<feature type="non-terminal residue" evidence="1">
    <location>
        <position position="1"/>
    </location>
</feature>
<comment type="caution">
    <text evidence="1">The sequence shown here is derived from an EMBL/GenBank/DDBJ whole genome shotgun (WGS) entry which is preliminary data.</text>
</comment>
<sequence>TARIAGSASPAALAPALAGDDETVSIDGVEGKMRMVAIAKVAARMEESPRETVFIIRNWLAAPESRAGAGT</sequence>
<gene>
    <name evidence="1" type="ORF">HUK84_08080</name>
</gene>
<evidence type="ECO:0008006" key="3">
    <source>
        <dbReference type="Google" id="ProtNLM"/>
    </source>
</evidence>
<dbReference type="AlphaFoldDB" id="A0A7Y7M6T4"/>
<evidence type="ECO:0000313" key="1">
    <source>
        <dbReference type="EMBL" id="NVN11096.1"/>
    </source>
</evidence>
<organism evidence="1 2">
    <name type="scientific">Nguyenibacter vanlangensis</name>
    <dbReference type="NCBI Taxonomy" id="1216886"/>
    <lineage>
        <taxon>Bacteria</taxon>
        <taxon>Pseudomonadati</taxon>
        <taxon>Pseudomonadota</taxon>
        <taxon>Alphaproteobacteria</taxon>
        <taxon>Acetobacterales</taxon>
        <taxon>Acetobacteraceae</taxon>
        <taxon>Nguyenibacter</taxon>
    </lineage>
</organism>
<protein>
    <recommendedName>
        <fullName evidence="3">Flagellar M-ring protein FliF</fullName>
    </recommendedName>
</protein>